<keyword evidence="2" id="KW-1185">Reference proteome</keyword>
<dbReference type="Proteomes" id="UP001163321">
    <property type="component" value="Chromosome 9"/>
</dbReference>
<name>A0ACC0VFN6_9STRA</name>
<gene>
    <name evidence="1" type="ORF">PsorP6_013887</name>
</gene>
<accession>A0ACC0VFN6</accession>
<evidence type="ECO:0000313" key="2">
    <source>
        <dbReference type="Proteomes" id="UP001163321"/>
    </source>
</evidence>
<evidence type="ECO:0000313" key="1">
    <source>
        <dbReference type="EMBL" id="KAI9905257.1"/>
    </source>
</evidence>
<organism evidence="1 2">
    <name type="scientific">Peronosclerospora sorghi</name>
    <dbReference type="NCBI Taxonomy" id="230839"/>
    <lineage>
        <taxon>Eukaryota</taxon>
        <taxon>Sar</taxon>
        <taxon>Stramenopiles</taxon>
        <taxon>Oomycota</taxon>
        <taxon>Peronosporomycetes</taxon>
        <taxon>Peronosporales</taxon>
        <taxon>Peronosporaceae</taxon>
        <taxon>Peronosclerospora</taxon>
    </lineage>
</organism>
<dbReference type="EMBL" id="CM047588">
    <property type="protein sequence ID" value="KAI9905257.1"/>
    <property type="molecule type" value="Genomic_DNA"/>
</dbReference>
<comment type="caution">
    <text evidence="1">The sequence shown here is derived from an EMBL/GenBank/DDBJ whole genome shotgun (WGS) entry which is preliminary data.</text>
</comment>
<sequence length="118" mass="12681">MKATGHFFLTHDQAKKRTTFGGGAYSPRSLAGEHFTPLRTHEQHLWSEANAAPLAIFDSTAAEEDFGATPADTPDEAGADGDKSDHPISNWEVKPRAKAASDNGMESGIQLLRMESGL</sequence>
<reference evidence="1 2" key="1">
    <citation type="journal article" date="2022" name="bioRxiv">
        <title>The genome of the oomycete Peronosclerospora sorghi, a cosmopolitan pathogen of maize and sorghum, is inflated with dispersed pseudogenes.</title>
        <authorList>
            <person name="Fletcher K."/>
            <person name="Martin F."/>
            <person name="Isakeit T."/>
            <person name="Cavanaugh K."/>
            <person name="Magill C."/>
            <person name="Michelmore R."/>
        </authorList>
    </citation>
    <scope>NUCLEOTIDE SEQUENCE [LARGE SCALE GENOMIC DNA]</scope>
    <source>
        <strain evidence="1">P6</strain>
    </source>
</reference>
<protein>
    <submittedName>
        <fullName evidence="1">Uncharacterized protein</fullName>
    </submittedName>
</protein>
<proteinExistence type="predicted"/>